<evidence type="ECO:0000256" key="1">
    <source>
        <dbReference type="SAM" id="Phobius"/>
    </source>
</evidence>
<proteinExistence type="predicted"/>
<dbReference type="AlphaFoldDB" id="A0A1G6T9I8"/>
<dbReference type="Proteomes" id="UP000199501">
    <property type="component" value="Unassembled WGS sequence"/>
</dbReference>
<sequence>MTAQPDSLSALLGGRRGALDATVPPLAFAAGWLAGDRIAWGAAAAVFAAVVLGSVRLAKGHKVTAVVGSLTAVVAGALIALYTGRAEDFFLIQLLSNGASALAWAVSILVRWPLLGVVVGLVLGQKARWRQDPDLLRAYGRASWVWVFAQYVLRTAVFAVLWWSGNVVALTVARVALSWPLVAAVVAVSAVVLRKSLPADHPGLRHPRVPAPVT</sequence>
<gene>
    <name evidence="2" type="ORF">SAMN05216174_10940</name>
</gene>
<feature type="transmembrane region" description="Helical" evidence="1">
    <location>
        <begin position="102"/>
        <end position="123"/>
    </location>
</feature>
<dbReference type="STRING" id="1271860.SAMN05216174_10940"/>
<reference evidence="3" key="1">
    <citation type="submission" date="2016-10" db="EMBL/GenBank/DDBJ databases">
        <authorList>
            <person name="Varghese N."/>
            <person name="Submissions S."/>
        </authorList>
    </citation>
    <scope>NUCLEOTIDE SEQUENCE [LARGE SCALE GENOMIC DNA]</scope>
    <source>
        <strain evidence="3">IBRC-M 10403</strain>
    </source>
</reference>
<accession>A0A1G6T9I8</accession>
<keyword evidence="1" id="KW-1133">Transmembrane helix</keyword>
<keyword evidence="1" id="KW-0472">Membrane</keyword>
<protein>
    <recommendedName>
        <fullName evidence="4">Intracellular septation protein A</fullName>
    </recommendedName>
</protein>
<name>A0A1G6T9I8_9PSEU</name>
<feature type="transmembrane region" description="Helical" evidence="1">
    <location>
        <begin position="65"/>
        <end position="82"/>
    </location>
</feature>
<keyword evidence="1" id="KW-0812">Transmembrane</keyword>
<dbReference type="RefSeq" id="WP_091452613.1">
    <property type="nucleotide sequence ID" value="NZ_FMZZ01000009.1"/>
</dbReference>
<dbReference type="EMBL" id="FMZZ01000009">
    <property type="protein sequence ID" value="SDD25750.1"/>
    <property type="molecule type" value="Genomic_DNA"/>
</dbReference>
<dbReference type="Pfam" id="PF11361">
    <property type="entry name" value="DUF3159"/>
    <property type="match status" value="1"/>
</dbReference>
<feature type="transmembrane region" description="Helical" evidence="1">
    <location>
        <begin position="144"/>
        <end position="164"/>
    </location>
</feature>
<evidence type="ECO:0000313" key="3">
    <source>
        <dbReference type="Proteomes" id="UP000199501"/>
    </source>
</evidence>
<evidence type="ECO:0008006" key="4">
    <source>
        <dbReference type="Google" id="ProtNLM"/>
    </source>
</evidence>
<feature type="transmembrane region" description="Helical" evidence="1">
    <location>
        <begin position="38"/>
        <end position="58"/>
    </location>
</feature>
<dbReference type="OrthoDB" id="5244221at2"/>
<feature type="transmembrane region" description="Helical" evidence="1">
    <location>
        <begin position="176"/>
        <end position="193"/>
    </location>
</feature>
<keyword evidence="3" id="KW-1185">Reference proteome</keyword>
<dbReference type="InterPro" id="IPR016566">
    <property type="entry name" value="UCP010219"/>
</dbReference>
<evidence type="ECO:0000313" key="2">
    <source>
        <dbReference type="EMBL" id="SDD25750.1"/>
    </source>
</evidence>
<organism evidence="2 3">
    <name type="scientific">Actinokineospora iranica</name>
    <dbReference type="NCBI Taxonomy" id="1271860"/>
    <lineage>
        <taxon>Bacteria</taxon>
        <taxon>Bacillati</taxon>
        <taxon>Actinomycetota</taxon>
        <taxon>Actinomycetes</taxon>
        <taxon>Pseudonocardiales</taxon>
        <taxon>Pseudonocardiaceae</taxon>
        <taxon>Actinokineospora</taxon>
    </lineage>
</organism>